<evidence type="ECO:0000313" key="2">
    <source>
        <dbReference type="Proteomes" id="UP000246410"/>
    </source>
</evidence>
<dbReference type="RefSeq" id="WP_110039081.1">
    <property type="nucleotide sequence ID" value="NZ_QGTL01000007.1"/>
</dbReference>
<proteinExistence type="predicted"/>
<comment type="caution">
    <text evidence="1">The sequence shown here is derived from an EMBL/GenBank/DDBJ whole genome shotgun (WGS) entry which is preliminary data.</text>
</comment>
<reference evidence="1 2" key="1">
    <citation type="submission" date="2018-05" db="EMBL/GenBank/DDBJ databases">
        <title>Genomic Encyclopedia of Type Strains, Phase IV (KMG-IV): sequencing the most valuable type-strain genomes for metagenomic binning, comparative biology and taxonomic classification.</title>
        <authorList>
            <person name="Goeker M."/>
        </authorList>
    </citation>
    <scope>NUCLEOTIDE SEQUENCE [LARGE SCALE GENOMIC DNA]</scope>
    <source>
        <strain evidence="1 2">DSM 44717</strain>
    </source>
</reference>
<protein>
    <submittedName>
        <fullName evidence="1">Uncharacterized protein DUF2867</fullName>
    </submittedName>
</protein>
<dbReference type="Proteomes" id="UP000246410">
    <property type="component" value="Unassembled WGS sequence"/>
</dbReference>
<sequence>MSLSSSAPLAAAAIVDPDYVDEYSVAVPPGASTDPAAWTRAIFGRNAFPDQARSDTEHLTGKTMPMLEFVASVRVVDGTVTLTTVVRYRNRFGRIYFALAGLAHRRLVPRMMTRARRRMTR</sequence>
<keyword evidence="2" id="KW-1185">Reference proteome</keyword>
<dbReference type="AlphaFoldDB" id="A0A317NIG8"/>
<dbReference type="EMBL" id="QGTL01000007">
    <property type="protein sequence ID" value="PWV73488.1"/>
    <property type="molecule type" value="Genomic_DNA"/>
</dbReference>
<name>A0A317NIG8_9NOCA</name>
<gene>
    <name evidence="1" type="ORF">DFR69_107115</name>
</gene>
<organism evidence="1 2">
    <name type="scientific">Nocardia neocaledoniensis</name>
    <dbReference type="NCBI Taxonomy" id="236511"/>
    <lineage>
        <taxon>Bacteria</taxon>
        <taxon>Bacillati</taxon>
        <taxon>Actinomycetota</taxon>
        <taxon>Actinomycetes</taxon>
        <taxon>Mycobacteriales</taxon>
        <taxon>Nocardiaceae</taxon>
        <taxon>Nocardia</taxon>
    </lineage>
</organism>
<evidence type="ECO:0000313" key="1">
    <source>
        <dbReference type="EMBL" id="PWV73488.1"/>
    </source>
</evidence>
<accession>A0A317NIG8</accession>